<dbReference type="PANTHER" id="PTHR30486:SF6">
    <property type="entry name" value="TYPE IV PILUS RETRACTATION ATPASE PILT"/>
    <property type="match status" value="1"/>
</dbReference>
<sequence>MSAKSTPDPTQPTDLPIFAQRPAPPSRALGGAAPFAQRQGAMPPPPPPARHGATPQAPHALPNEAPESTAPRSTLPASQPPPPPGEIADVDGVDRSTGRRQSQIRAALERLERVDWAAVQHLRSQVSASLTLVSEDTVLDETRHRTAVARLTTQAIDDWTQDRIARGEGLVSLDGQAALREAVLDSMFGAGRLQPLLDLPGIENIEIEGHDGVTLEFSDGSLETGPPVADSDADLITEIQHLARTSSTGEQQFSMVRPWLRLALPDGSRMAAEAWLSHRPSITIRKHPYIDTDLTQMKELGAIDDSLHAFLSAAIRSGKNVIVSGDAGSGKTTLVRALLNELDPRERLATIEAQYELLMHRLPERHHRVWAAEAQGGGEVGADGRPVGEVTLTRLIELSLQKNVTRIVVGEVVGEEVMAMMEAMQGGRGSISTVHAHSALDTVERLVTLITRARSNVDTSFGYRLVAQNVDLVVHVGLVDESHLPGGRKWRHVDEVVALEVSRDTHVAHTRIFEADEFGRARPTGQLPQWISDIERHGFDAGWLDPSASTWGPPPELLIRHRTA</sequence>
<dbReference type="InterPro" id="IPR027417">
    <property type="entry name" value="P-loop_NTPase"/>
</dbReference>
<reference evidence="4 5" key="1">
    <citation type="submission" date="2019-02" db="EMBL/GenBank/DDBJ databases">
        <title>Genomic data mining of an Antarctic deep-sea actinobacterium, Janibacterlimosus P3-3-X1.</title>
        <authorList>
            <person name="Liao L."/>
            <person name="Chen B."/>
        </authorList>
    </citation>
    <scope>NUCLEOTIDE SEQUENCE [LARGE SCALE GENOMIC DNA]</scope>
    <source>
        <strain evidence="4 5">P3-3-X1</strain>
    </source>
</reference>
<dbReference type="STRING" id="1216970.GCA_001570985_00344"/>
<evidence type="ECO:0000256" key="1">
    <source>
        <dbReference type="ARBA" id="ARBA00006611"/>
    </source>
</evidence>
<dbReference type="KEGG" id="jli:EXU32_03475"/>
<evidence type="ECO:0000259" key="3">
    <source>
        <dbReference type="SMART" id="SM00382"/>
    </source>
</evidence>
<feature type="domain" description="AAA+ ATPase" evidence="3">
    <location>
        <begin position="317"/>
        <end position="513"/>
    </location>
</feature>
<gene>
    <name evidence="4" type="ORF">EXU32_03475</name>
</gene>
<evidence type="ECO:0000313" key="5">
    <source>
        <dbReference type="Proteomes" id="UP000290408"/>
    </source>
</evidence>
<feature type="compositionally biased region" description="Polar residues" evidence="2">
    <location>
        <begin position="1"/>
        <end position="13"/>
    </location>
</feature>
<dbReference type="AlphaFoldDB" id="A0A4P6MR21"/>
<feature type="region of interest" description="Disordered" evidence="2">
    <location>
        <begin position="1"/>
        <end position="101"/>
    </location>
</feature>
<organism evidence="4 5">
    <name type="scientific">Janibacter limosus</name>
    <dbReference type="NCBI Taxonomy" id="53458"/>
    <lineage>
        <taxon>Bacteria</taxon>
        <taxon>Bacillati</taxon>
        <taxon>Actinomycetota</taxon>
        <taxon>Actinomycetes</taxon>
        <taxon>Micrococcales</taxon>
        <taxon>Intrasporangiaceae</taxon>
        <taxon>Janibacter</taxon>
    </lineage>
</organism>
<accession>A0A4P6MR21</accession>
<dbReference type="InterPro" id="IPR003593">
    <property type="entry name" value="AAA+_ATPase"/>
</dbReference>
<dbReference type="PANTHER" id="PTHR30486">
    <property type="entry name" value="TWITCHING MOTILITY PROTEIN PILT"/>
    <property type="match status" value="1"/>
</dbReference>
<proteinExistence type="inferred from homology"/>
<dbReference type="Pfam" id="PF00437">
    <property type="entry name" value="T2SSE"/>
    <property type="match status" value="1"/>
</dbReference>
<dbReference type="Proteomes" id="UP000290408">
    <property type="component" value="Chromosome"/>
</dbReference>
<dbReference type="GO" id="GO:0016887">
    <property type="term" value="F:ATP hydrolysis activity"/>
    <property type="evidence" value="ECO:0007669"/>
    <property type="project" value="InterPro"/>
</dbReference>
<dbReference type="SMART" id="SM00382">
    <property type="entry name" value="AAA"/>
    <property type="match status" value="1"/>
</dbReference>
<name>A0A4P6MR21_9MICO</name>
<dbReference type="SUPFAM" id="SSF52540">
    <property type="entry name" value="P-loop containing nucleoside triphosphate hydrolases"/>
    <property type="match status" value="1"/>
</dbReference>
<dbReference type="OrthoDB" id="9810761at2"/>
<dbReference type="RefSeq" id="WP_130628647.1">
    <property type="nucleotide sequence ID" value="NZ_CP036164.1"/>
</dbReference>
<comment type="similarity">
    <text evidence="1">Belongs to the GSP E family.</text>
</comment>
<dbReference type="InterPro" id="IPR001482">
    <property type="entry name" value="T2SS/T4SS_dom"/>
</dbReference>
<dbReference type="Gene3D" id="3.40.50.300">
    <property type="entry name" value="P-loop containing nucleotide triphosphate hydrolases"/>
    <property type="match status" value="1"/>
</dbReference>
<protein>
    <submittedName>
        <fullName evidence="4">CpaF family protein</fullName>
    </submittedName>
</protein>
<dbReference type="InterPro" id="IPR050921">
    <property type="entry name" value="T4SS_GSP_E_ATPase"/>
</dbReference>
<evidence type="ECO:0000256" key="2">
    <source>
        <dbReference type="SAM" id="MobiDB-lite"/>
    </source>
</evidence>
<dbReference type="Gene3D" id="3.30.450.380">
    <property type="match status" value="1"/>
</dbReference>
<evidence type="ECO:0000313" key="4">
    <source>
        <dbReference type="EMBL" id="QBF45409.1"/>
    </source>
</evidence>
<dbReference type="EMBL" id="CP036164">
    <property type="protein sequence ID" value="QBF45409.1"/>
    <property type="molecule type" value="Genomic_DNA"/>
</dbReference>
<keyword evidence="5" id="KW-1185">Reference proteome</keyword>